<sequence>MGIPSESLEEDVYPLHALDDIKSNRIFLSWIMRFNDVLDAKILHDALSRLLEIGDWRKLGGRLQFKKDGRLEIHVPRPFTAERPAVAFSHNALIDMSVEEHPVARRFPKPTDGLSIQPISADFRLFAVRPDFPETIKDSIHQDTPQLSLHITSFNDATLVGLTWPHTLMDAMGQEALLRGWSLVLAGREEEVPPLLGARKDILLEAENQSDKREQEEFVLESKRLGAMGVTKLVSRFIWDKARNPLPDLRMIYVPKEAFTRLQNQAHKEASENIRGHPQKCFISEGDVLTAWVTRVVALSEPKPRPVTVASFFNARFRVPLLKSGGVYVQNMTLVTYTFLSSQLARGSVGSIALAHRHHLVEQITEQQTLSFLRAVRKDTAAGRSPKLFFGEADSLPIMFNNLTKVELIKAADFGPAVLSQGEKTESRTNPSGTMVAYYNQAVNQPLAANAFYMFGKDYSENYWLMGNLLPRTWTKIEEELRNM</sequence>
<dbReference type="OrthoDB" id="21502at2759"/>
<keyword evidence="1" id="KW-0808">Transferase</keyword>
<dbReference type="EMBL" id="KN832889">
    <property type="protein sequence ID" value="KIM94669.1"/>
    <property type="molecule type" value="Genomic_DNA"/>
</dbReference>
<evidence type="ECO:0000313" key="3">
    <source>
        <dbReference type="Proteomes" id="UP000054321"/>
    </source>
</evidence>
<dbReference type="GO" id="GO:0016747">
    <property type="term" value="F:acyltransferase activity, transferring groups other than amino-acyl groups"/>
    <property type="evidence" value="ECO:0007669"/>
    <property type="project" value="TreeGrafter"/>
</dbReference>
<dbReference type="PANTHER" id="PTHR31642:SF310">
    <property type="entry name" value="FATTY ALCOHOL:CAFFEOYL-COA ACYLTRANSFERASE"/>
    <property type="match status" value="1"/>
</dbReference>
<protein>
    <submittedName>
        <fullName evidence="2">Uncharacterized protein</fullName>
    </submittedName>
</protein>
<dbReference type="InterPro" id="IPR023213">
    <property type="entry name" value="CAT-like_dom_sf"/>
</dbReference>
<reference evidence="3" key="2">
    <citation type="submission" date="2015-01" db="EMBL/GenBank/DDBJ databases">
        <title>Evolutionary Origins and Diversification of the Mycorrhizal Mutualists.</title>
        <authorList>
            <consortium name="DOE Joint Genome Institute"/>
            <consortium name="Mycorrhizal Genomics Consortium"/>
            <person name="Kohler A."/>
            <person name="Kuo A."/>
            <person name="Nagy L.G."/>
            <person name="Floudas D."/>
            <person name="Copeland A."/>
            <person name="Barry K.W."/>
            <person name="Cichocki N."/>
            <person name="Veneault-Fourrey C."/>
            <person name="LaButti K."/>
            <person name="Lindquist E.A."/>
            <person name="Lipzen A."/>
            <person name="Lundell T."/>
            <person name="Morin E."/>
            <person name="Murat C."/>
            <person name="Riley R."/>
            <person name="Ohm R."/>
            <person name="Sun H."/>
            <person name="Tunlid A."/>
            <person name="Henrissat B."/>
            <person name="Grigoriev I.V."/>
            <person name="Hibbett D.S."/>
            <person name="Martin F."/>
        </authorList>
    </citation>
    <scope>NUCLEOTIDE SEQUENCE [LARGE SCALE GENOMIC DNA]</scope>
    <source>
        <strain evidence="3">Zn</strain>
    </source>
</reference>
<reference evidence="2 3" key="1">
    <citation type="submission" date="2014-04" db="EMBL/GenBank/DDBJ databases">
        <authorList>
            <consortium name="DOE Joint Genome Institute"/>
            <person name="Kuo A."/>
            <person name="Martino E."/>
            <person name="Perotto S."/>
            <person name="Kohler A."/>
            <person name="Nagy L.G."/>
            <person name="Floudas D."/>
            <person name="Copeland A."/>
            <person name="Barry K.W."/>
            <person name="Cichocki N."/>
            <person name="Veneault-Fourrey C."/>
            <person name="LaButti K."/>
            <person name="Lindquist E.A."/>
            <person name="Lipzen A."/>
            <person name="Lundell T."/>
            <person name="Morin E."/>
            <person name="Murat C."/>
            <person name="Sun H."/>
            <person name="Tunlid A."/>
            <person name="Henrissat B."/>
            <person name="Grigoriev I.V."/>
            <person name="Hibbett D.S."/>
            <person name="Martin F."/>
            <person name="Nordberg H.P."/>
            <person name="Cantor M.N."/>
            <person name="Hua S.X."/>
        </authorList>
    </citation>
    <scope>NUCLEOTIDE SEQUENCE [LARGE SCALE GENOMIC DNA]</scope>
    <source>
        <strain evidence="2 3">Zn</strain>
    </source>
</reference>
<dbReference type="AlphaFoldDB" id="A0A0C3GTQ9"/>
<organism evidence="2 3">
    <name type="scientific">Oidiodendron maius (strain Zn)</name>
    <dbReference type="NCBI Taxonomy" id="913774"/>
    <lineage>
        <taxon>Eukaryota</taxon>
        <taxon>Fungi</taxon>
        <taxon>Dikarya</taxon>
        <taxon>Ascomycota</taxon>
        <taxon>Pezizomycotina</taxon>
        <taxon>Leotiomycetes</taxon>
        <taxon>Leotiomycetes incertae sedis</taxon>
        <taxon>Myxotrichaceae</taxon>
        <taxon>Oidiodendron</taxon>
    </lineage>
</organism>
<proteinExistence type="predicted"/>
<dbReference type="HOGENOM" id="CLU_029797_2_1_1"/>
<evidence type="ECO:0000256" key="1">
    <source>
        <dbReference type="ARBA" id="ARBA00022679"/>
    </source>
</evidence>
<dbReference type="Proteomes" id="UP000054321">
    <property type="component" value="Unassembled WGS sequence"/>
</dbReference>
<keyword evidence="3" id="KW-1185">Reference proteome</keyword>
<dbReference type="Gene3D" id="3.30.559.10">
    <property type="entry name" value="Chloramphenicol acetyltransferase-like domain"/>
    <property type="match status" value="2"/>
</dbReference>
<dbReference type="InParanoid" id="A0A0C3GTQ9"/>
<evidence type="ECO:0000313" key="2">
    <source>
        <dbReference type="EMBL" id="KIM94669.1"/>
    </source>
</evidence>
<accession>A0A0C3GTQ9</accession>
<dbReference type="InterPro" id="IPR050317">
    <property type="entry name" value="Plant_Fungal_Acyltransferase"/>
</dbReference>
<dbReference type="PANTHER" id="PTHR31642">
    <property type="entry name" value="TRICHOTHECENE 3-O-ACETYLTRANSFERASE"/>
    <property type="match status" value="1"/>
</dbReference>
<gene>
    <name evidence="2" type="ORF">OIDMADRAFT_60446</name>
</gene>
<name>A0A0C3GTQ9_OIDMZ</name>